<gene>
    <name evidence="1" type="ORF">NMOB1V02_LOCUS10485</name>
</gene>
<organism evidence="1">
    <name type="scientific">Notodromas monacha</name>
    <dbReference type="NCBI Taxonomy" id="399045"/>
    <lineage>
        <taxon>Eukaryota</taxon>
        <taxon>Metazoa</taxon>
        <taxon>Ecdysozoa</taxon>
        <taxon>Arthropoda</taxon>
        <taxon>Crustacea</taxon>
        <taxon>Oligostraca</taxon>
        <taxon>Ostracoda</taxon>
        <taxon>Podocopa</taxon>
        <taxon>Podocopida</taxon>
        <taxon>Cypridocopina</taxon>
        <taxon>Cypridoidea</taxon>
        <taxon>Cyprididae</taxon>
        <taxon>Notodromas</taxon>
    </lineage>
</organism>
<keyword evidence="2" id="KW-1185">Reference proteome</keyword>
<protein>
    <submittedName>
        <fullName evidence="1">Uncharacterized protein</fullName>
    </submittedName>
</protein>
<accession>A0A7R9GHP1</accession>
<name>A0A7R9GHP1_9CRUS</name>
<proteinExistence type="predicted"/>
<sequence length="51" mass="5647">MPAISKSSDFLAINSVIKSPVQMPQRFSTASPTSDPEMVLCQIFRCSTRLE</sequence>
<dbReference type="EMBL" id="CAJPEX010004434">
    <property type="protein sequence ID" value="CAG0923019.1"/>
    <property type="molecule type" value="Genomic_DNA"/>
</dbReference>
<dbReference type="AlphaFoldDB" id="A0A7R9GHP1"/>
<dbReference type="EMBL" id="OA886471">
    <property type="protein sequence ID" value="CAD7282867.1"/>
    <property type="molecule type" value="Genomic_DNA"/>
</dbReference>
<dbReference type="Proteomes" id="UP000678499">
    <property type="component" value="Unassembled WGS sequence"/>
</dbReference>
<reference evidence="1" key="1">
    <citation type="submission" date="2020-11" db="EMBL/GenBank/DDBJ databases">
        <authorList>
            <person name="Tran Van P."/>
        </authorList>
    </citation>
    <scope>NUCLEOTIDE SEQUENCE</scope>
</reference>
<evidence type="ECO:0000313" key="1">
    <source>
        <dbReference type="EMBL" id="CAD7282867.1"/>
    </source>
</evidence>
<evidence type="ECO:0000313" key="2">
    <source>
        <dbReference type="Proteomes" id="UP000678499"/>
    </source>
</evidence>